<reference evidence="2" key="1">
    <citation type="submission" date="2016-10" db="EMBL/GenBank/DDBJ databases">
        <authorList>
            <person name="Varghese N."/>
            <person name="Submissions S."/>
        </authorList>
    </citation>
    <scope>NUCLEOTIDE SEQUENCE [LARGE SCALE GENOMIC DNA]</scope>
    <source>
        <strain evidence="2">IBRC-M10078</strain>
    </source>
</reference>
<sequence length="48" mass="5823">MRHLNKQIIKLTYVEIDKLLEPIEKDWLKELKLKFVTDEEIESLLKTP</sequence>
<evidence type="ECO:0000313" key="2">
    <source>
        <dbReference type="Proteomes" id="UP000199159"/>
    </source>
</evidence>
<keyword evidence="2" id="KW-1185">Reference proteome</keyword>
<dbReference type="Proteomes" id="UP000199159">
    <property type="component" value="Unassembled WGS sequence"/>
</dbReference>
<evidence type="ECO:0000313" key="1">
    <source>
        <dbReference type="EMBL" id="SDP35339.1"/>
    </source>
</evidence>
<organism evidence="1 2">
    <name type="scientific">Litchfieldia salsa</name>
    <dbReference type="NCBI Taxonomy" id="930152"/>
    <lineage>
        <taxon>Bacteria</taxon>
        <taxon>Bacillati</taxon>
        <taxon>Bacillota</taxon>
        <taxon>Bacilli</taxon>
        <taxon>Bacillales</taxon>
        <taxon>Bacillaceae</taxon>
        <taxon>Litchfieldia</taxon>
    </lineage>
</organism>
<accession>A0A1H0S189</accession>
<dbReference type="EMBL" id="FNJU01000002">
    <property type="protein sequence ID" value="SDP35339.1"/>
    <property type="molecule type" value="Genomic_DNA"/>
</dbReference>
<proteinExistence type="predicted"/>
<gene>
    <name evidence="1" type="ORF">SAMN05216565_102484</name>
</gene>
<dbReference type="AlphaFoldDB" id="A0A1H0S189"/>
<name>A0A1H0S189_9BACI</name>
<protein>
    <submittedName>
        <fullName evidence="1">Uncharacterized protein</fullName>
    </submittedName>
</protein>